<accession>A0ABQ5E195</accession>
<comment type="caution">
    <text evidence="2">The sequence shown here is derived from an EMBL/GenBank/DDBJ whole genome shotgun (WGS) entry which is preliminary data.</text>
</comment>
<protein>
    <submittedName>
        <fullName evidence="2">Uncharacterized protein</fullName>
    </submittedName>
</protein>
<evidence type="ECO:0000313" key="2">
    <source>
        <dbReference type="EMBL" id="GJT45176.1"/>
    </source>
</evidence>
<feature type="compositionally biased region" description="Basic and acidic residues" evidence="1">
    <location>
        <begin position="146"/>
        <end position="162"/>
    </location>
</feature>
<dbReference type="EMBL" id="BQNB010015878">
    <property type="protein sequence ID" value="GJT45176.1"/>
    <property type="molecule type" value="Genomic_DNA"/>
</dbReference>
<reference evidence="2" key="1">
    <citation type="journal article" date="2022" name="Int. J. Mol. Sci.">
        <title>Draft Genome of Tanacetum Coccineum: Genomic Comparison of Closely Related Tanacetum-Family Plants.</title>
        <authorList>
            <person name="Yamashiro T."/>
            <person name="Shiraishi A."/>
            <person name="Nakayama K."/>
            <person name="Satake H."/>
        </authorList>
    </citation>
    <scope>NUCLEOTIDE SEQUENCE</scope>
</reference>
<evidence type="ECO:0000313" key="3">
    <source>
        <dbReference type="Proteomes" id="UP001151760"/>
    </source>
</evidence>
<keyword evidence="3" id="KW-1185">Reference proteome</keyword>
<name>A0ABQ5E195_9ASTR</name>
<feature type="region of interest" description="Disordered" evidence="1">
    <location>
        <begin position="137"/>
        <end position="191"/>
    </location>
</feature>
<proteinExistence type="predicted"/>
<reference evidence="2" key="2">
    <citation type="submission" date="2022-01" db="EMBL/GenBank/DDBJ databases">
        <authorList>
            <person name="Yamashiro T."/>
            <person name="Shiraishi A."/>
            <person name="Satake H."/>
            <person name="Nakayama K."/>
        </authorList>
    </citation>
    <scope>NUCLEOTIDE SEQUENCE</scope>
</reference>
<evidence type="ECO:0000256" key="1">
    <source>
        <dbReference type="SAM" id="MobiDB-lite"/>
    </source>
</evidence>
<dbReference type="Proteomes" id="UP001151760">
    <property type="component" value="Unassembled WGS sequence"/>
</dbReference>
<feature type="compositionally biased region" description="Polar residues" evidence="1">
    <location>
        <begin position="180"/>
        <end position="191"/>
    </location>
</feature>
<organism evidence="2 3">
    <name type="scientific">Tanacetum coccineum</name>
    <dbReference type="NCBI Taxonomy" id="301880"/>
    <lineage>
        <taxon>Eukaryota</taxon>
        <taxon>Viridiplantae</taxon>
        <taxon>Streptophyta</taxon>
        <taxon>Embryophyta</taxon>
        <taxon>Tracheophyta</taxon>
        <taxon>Spermatophyta</taxon>
        <taxon>Magnoliopsida</taxon>
        <taxon>eudicotyledons</taxon>
        <taxon>Gunneridae</taxon>
        <taxon>Pentapetalae</taxon>
        <taxon>asterids</taxon>
        <taxon>campanulids</taxon>
        <taxon>Asterales</taxon>
        <taxon>Asteraceae</taxon>
        <taxon>Asteroideae</taxon>
        <taxon>Anthemideae</taxon>
        <taxon>Anthemidinae</taxon>
        <taxon>Tanacetum</taxon>
    </lineage>
</organism>
<gene>
    <name evidence="2" type="ORF">Tco_0953891</name>
</gene>
<sequence length="191" mass="21650">MKNVGSKSRAARLPARRHALCRVADSPAGWQTLQPGGWEVVGRIFLLDFSFKALARVVLGRGPSYFTISSLQLDLGSWKLELLDFFFFKMLPHLILTQDSSNNLRVLRIIHVILPEHQSDTKVFTMTMEILPEPTSNKLCGSGYQQKDRKPSQNDKTEHGMEKTVQNQGQSPKMPKSESILKNQQSNRSRN</sequence>